<comment type="caution">
    <text evidence="1">The sequence shown here is derived from an EMBL/GenBank/DDBJ whole genome shotgun (WGS) entry which is preliminary data.</text>
</comment>
<sequence>MQKSVRVVLLPLFLCSLFSIISTLYTSLALSDSALSSPLAISNSVVAPKMRCSKPHLHFLEPTYSRSKGIHSRVFQARR</sequence>
<proteinExistence type="predicted"/>
<evidence type="ECO:0000313" key="1">
    <source>
        <dbReference type="EMBL" id="PRQ52249.1"/>
    </source>
</evidence>
<dbReference type="Gramene" id="PRQ52249">
    <property type="protein sequence ID" value="PRQ52249"/>
    <property type="gene ID" value="RchiOBHm_Chr2g0153411"/>
</dbReference>
<reference evidence="1 2" key="1">
    <citation type="journal article" date="2018" name="Nat. Genet.">
        <title>The Rosa genome provides new insights in the design of modern roses.</title>
        <authorList>
            <person name="Bendahmane M."/>
        </authorList>
    </citation>
    <scope>NUCLEOTIDE SEQUENCE [LARGE SCALE GENOMIC DNA]</scope>
    <source>
        <strain evidence="2">cv. Old Blush</strain>
    </source>
</reference>
<accession>A0A2P6S0P3</accession>
<name>A0A2P6S0P3_ROSCH</name>
<dbReference type="AlphaFoldDB" id="A0A2P6S0P3"/>
<protein>
    <submittedName>
        <fullName evidence="1">Uncharacterized protein</fullName>
    </submittedName>
</protein>
<organism evidence="1 2">
    <name type="scientific">Rosa chinensis</name>
    <name type="common">China rose</name>
    <dbReference type="NCBI Taxonomy" id="74649"/>
    <lineage>
        <taxon>Eukaryota</taxon>
        <taxon>Viridiplantae</taxon>
        <taxon>Streptophyta</taxon>
        <taxon>Embryophyta</taxon>
        <taxon>Tracheophyta</taxon>
        <taxon>Spermatophyta</taxon>
        <taxon>Magnoliopsida</taxon>
        <taxon>eudicotyledons</taxon>
        <taxon>Gunneridae</taxon>
        <taxon>Pentapetalae</taxon>
        <taxon>rosids</taxon>
        <taxon>fabids</taxon>
        <taxon>Rosales</taxon>
        <taxon>Rosaceae</taxon>
        <taxon>Rosoideae</taxon>
        <taxon>Rosoideae incertae sedis</taxon>
        <taxon>Rosa</taxon>
    </lineage>
</organism>
<keyword evidence="2" id="KW-1185">Reference proteome</keyword>
<dbReference type="EMBL" id="PDCK01000040">
    <property type="protein sequence ID" value="PRQ52249.1"/>
    <property type="molecule type" value="Genomic_DNA"/>
</dbReference>
<dbReference type="Proteomes" id="UP000238479">
    <property type="component" value="Chromosome 2"/>
</dbReference>
<evidence type="ECO:0000313" key="2">
    <source>
        <dbReference type="Proteomes" id="UP000238479"/>
    </source>
</evidence>
<gene>
    <name evidence="1" type="ORF">RchiOBHm_Chr2g0153411</name>
</gene>